<dbReference type="AlphaFoldDB" id="A0A1F4URS4"/>
<feature type="transmembrane region" description="Helical" evidence="1">
    <location>
        <begin position="6"/>
        <end position="25"/>
    </location>
</feature>
<feature type="transmembrane region" description="Helical" evidence="1">
    <location>
        <begin position="158"/>
        <end position="180"/>
    </location>
</feature>
<proteinExistence type="predicted"/>
<accession>A0A1F4URS4</accession>
<dbReference type="Proteomes" id="UP000176608">
    <property type="component" value="Unassembled WGS sequence"/>
</dbReference>
<dbReference type="Pfam" id="PF04474">
    <property type="entry name" value="DUF554"/>
    <property type="match status" value="1"/>
</dbReference>
<feature type="transmembrane region" description="Helical" evidence="1">
    <location>
        <begin position="57"/>
        <end position="79"/>
    </location>
</feature>
<gene>
    <name evidence="2" type="ORF">A2886_02830</name>
</gene>
<sequence>MRGTLIDVAIVIATALLGLGLKRWLHGKNYENQAYLALGLTAIPIGVMFFLGTVNPLIVLISIVFGVLLGQWIGIAPKIDKLAEWFKNRVAKKEDTRKFVDALVTATVISVVGPLAIMGPILERVAGQTNLIETKWVFDGVATFFLALTMGRGVLWSFLPILAFQTTFSLLGWLLGPFFLPDGCTFENTYGNITRKEVMDACLAGRKVVDEMTAAGGVLIMAMGIKVAGLRDDFEVVNFIPAILIAAILRWLLVATVIGTIIHL</sequence>
<keyword evidence="1" id="KW-0472">Membrane</keyword>
<organism evidence="2 3">
    <name type="scientific">candidate division WWE3 bacterium RIFCSPHIGHO2_01_FULL_42_13</name>
    <dbReference type="NCBI Taxonomy" id="1802617"/>
    <lineage>
        <taxon>Bacteria</taxon>
        <taxon>Katanobacteria</taxon>
    </lineage>
</organism>
<dbReference type="PANTHER" id="PTHR36111:SF2">
    <property type="entry name" value="INNER MEMBRANE PROTEIN"/>
    <property type="match status" value="1"/>
</dbReference>
<comment type="caution">
    <text evidence="2">The sequence shown here is derived from an EMBL/GenBank/DDBJ whole genome shotgun (WGS) entry which is preliminary data.</text>
</comment>
<dbReference type="STRING" id="1802617.A2886_02830"/>
<keyword evidence="1" id="KW-0812">Transmembrane</keyword>
<feature type="transmembrane region" description="Helical" evidence="1">
    <location>
        <begin position="99"/>
        <end position="122"/>
    </location>
</feature>
<evidence type="ECO:0000256" key="1">
    <source>
        <dbReference type="SAM" id="Phobius"/>
    </source>
</evidence>
<name>A0A1F4URS4_UNCKA</name>
<dbReference type="PANTHER" id="PTHR36111">
    <property type="entry name" value="INNER MEMBRANE PROTEIN-RELATED"/>
    <property type="match status" value="1"/>
</dbReference>
<feature type="transmembrane region" description="Helical" evidence="1">
    <location>
        <begin position="134"/>
        <end position="151"/>
    </location>
</feature>
<evidence type="ECO:0000313" key="2">
    <source>
        <dbReference type="EMBL" id="OGC47687.1"/>
    </source>
</evidence>
<protein>
    <submittedName>
        <fullName evidence="2">Uncharacterized protein</fullName>
    </submittedName>
</protein>
<evidence type="ECO:0000313" key="3">
    <source>
        <dbReference type="Proteomes" id="UP000176608"/>
    </source>
</evidence>
<keyword evidence="1" id="KW-1133">Transmembrane helix</keyword>
<feature type="transmembrane region" description="Helical" evidence="1">
    <location>
        <begin position="34"/>
        <end position="51"/>
    </location>
</feature>
<dbReference type="EMBL" id="MEVA01000006">
    <property type="protein sequence ID" value="OGC47687.1"/>
    <property type="molecule type" value="Genomic_DNA"/>
</dbReference>
<feature type="transmembrane region" description="Helical" evidence="1">
    <location>
        <begin position="239"/>
        <end position="262"/>
    </location>
</feature>
<dbReference type="InterPro" id="IPR007563">
    <property type="entry name" value="DUF554"/>
</dbReference>
<reference evidence="2 3" key="1">
    <citation type="journal article" date="2016" name="Nat. Commun.">
        <title>Thousands of microbial genomes shed light on interconnected biogeochemical processes in an aquifer system.</title>
        <authorList>
            <person name="Anantharaman K."/>
            <person name="Brown C.T."/>
            <person name="Hug L.A."/>
            <person name="Sharon I."/>
            <person name="Castelle C.J."/>
            <person name="Probst A.J."/>
            <person name="Thomas B.C."/>
            <person name="Singh A."/>
            <person name="Wilkins M.J."/>
            <person name="Karaoz U."/>
            <person name="Brodie E.L."/>
            <person name="Williams K.H."/>
            <person name="Hubbard S.S."/>
            <person name="Banfield J.F."/>
        </authorList>
    </citation>
    <scope>NUCLEOTIDE SEQUENCE [LARGE SCALE GENOMIC DNA]</scope>
</reference>